<organism evidence="1 2">
    <name type="scientific">Cercophora samala</name>
    <dbReference type="NCBI Taxonomy" id="330535"/>
    <lineage>
        <taxon>Eukaryota</taxon>
        <taxon>Fungi</taxon>
        <taxon>Dikarya</taxon>
        <taxon>Ascomycota</taxon>
        <taxon>Pezizomycotina</taxon>
        <taxon>Sordariomycetes</taxon>
        <taxon>Sordariomycetidae</taxon>
        <taxon>Sordariales</taxon>
        <taxon>Lasiosphaeriaceae</taxon>
        <taxon>Cercophora</taxon>
    </lineage>
</organism>
<dbReference type="EMBL" id="JAULSY010000140">
    <property type="protein sequence ID" value="KAK0662497.1"/>
    <property type="molecule type" value="Genomic_DNA"/>
</dbReference>
<sequence length="56" mass="6812">KKNIKKVAYNKNNIIIYNNFNFKNRIKKLINNKQNQIINLTTTLLINYPKLNRPFY</sequence>
<evidence type="ECO:0000313" key="1">
    <source>
        <dbReference type="EMBL" id="KAK0662497.1"/>
    </source>
</evidence>
<reference evidence="1" key="1">
    <citation type="submission" date="2023-06" db="EMBL/GenBank/DDBJ databases">
        <title>Genome-scale phylogeny and comparative genomics of the fungal order Sordariales.</title>
        <authorList>
            <consortium name="Lawrence Berkeley National Laboratory"/>
            <person name="Hensen N."/>
            <person name="Bonometti L."/>
            <person name="Westerberg I."/>
            <person name="Brannstrom I.O."/>
            <person name="Guillou S."/>
            <person name="Cros-Aarteil S."/>
            <person name="Calhoun S."/>
            <person name="Haridas S."/>
            <person name="Kuo A."/>
            <person name="Mondo S."/>
            <person name="Pangilinan J."/>
            <person name="Riley R."/>
            <person name="Labutti K."/>
            <person name="Andreopoulos B."/>
            <person name="Lipzen A."/>
            <person name="Chen C."/>
            <person name="Yanf M."/>
            <person name="Daum C."/>
            <person name="Ng V."/>
            <person name="Clum A."/>
            <person name="Steindorff A."/>
            <person name="Ohm R."/>
            <person name="Martin F."/>
            <person name="Silar P."/>
            <person name="Natvig D."/>
            <person name="Lalanne C."/>
            <person name="Gautier V."/>
            <person name="Ament-Velasquez S.L."/>
            <person name="Kruys A."/>
            <person name="Hutchinson M.I."/>
            <person name="Powell A.J."/>
            <person name="Barry K."/>
            <person name="Miller A.N."/>
            <person name="Grigoriev I.V."/>
            <person name="Debuchy R."/>
            <person name="Gladieux P."/>
            <person name="Thoren M.H."/>
            <person name="Johannesson H."/>
        </authorList>
    </citation>
    <scope>NUCLEOTIDE SEQUENCE</scope>
    <source>
        <strain evidence="1">CBS 307.81</strain>
    </source>
</reference>
<dbReference type="AlphaFoldDB" id="A0AA40D5I8"/>
<keyword evidence="2" id="KW-1185">Reference proteome</keyword>
<accession>A0AA40D5I8</accession>
<gene>
    <name evidence="1" type="ORF">QBC41DRAFT_235195</name>
</gene>
<dbReference type="Proteomes" id="UP001174997">
    <property type="component" value="Unassembled WGS sequence"/>
</dbReference>
<comment type="caution">
    <text evidence="1">The sequence shown here is derived from an EMBL/GenBank/DDBJ whole genome shotgun (WGS) entry which is preliminary data.</text>
</comment>
<name>A0AA40D5I8_9PEZI</name>
<feature type="non-terminal residue" evidence="1">
    <location>
        <position position="1"/>
    </location>
</feature>
<evidence type="ECO:0000313" key="2">
    <source>
        <dbReference type="Proteomes" id="UP001174997"/>
    </source>
</evidence>
<protein>
    <submittedName>
        <fullName evidence="1">Uncharacterized protein</fullName>
    </submittedName>
</protein>
<proteinExistence type="predicted"/>